<dbReference type="GO" id="GO:0005199">
    <property type="term" value="F:structural constituent of cell wall"/>
    <property type="evidence" value="ECO:0007669"/>
    <property type="project" value="InterPro"/>
</dbReference>
<organism evidence="7 8">
    <name type="scientific">Macrolepiota fuliginosa MF-IS2</name>
    <dbReference type="NCBI Taxonomy" id="1400762"/>
    <lineage>
        <taxon>Eukaryota</taxon>
        <taxon>Fungi</taxon>
        <taxon>Dikarya</taxon>
        <taxon>Basidiomycota</taxon>
        <taxon>Agaricomycotina</taxon>
        <taxon>Agaricomycetes</taxon>
        <taxon>Agaricomycetidae</taxon>
        <taxon>Agaricales</taxon>
        <taxon>Agaricineae</taxon>
        <taxon>Agaricaceae</taxon>
        <taxon>Macrolepiota</taxon>
    </lineage>
</organism>
<keyword evidence="3 6" id="KW-0134">Cell wall</keyword>
<keyword evidence="4 6" id="KW-0964">Secreted</keyword>
<sequence length="100" mass="10109">MRVITSALFFVLPALSRATLNQRQICLPPSTALCCVSINPPDTSAVLAVLALVGLPAIPIPGGVGLTCSSPGLLGICPAGTTRTCCLLNDLDGIIAFGCT</sequence>
<accession>A0A9P5XCP3</accession>
<gene>
    <name evidence="7" type="ORF">P691DRAFT_801040</name>
</gene>
<dbReference type="EMBL" id="MU151167">
    <property type="protein sequence ID" value="KAF9448275.1"/>
    <property type="molecule type" value="Genomic_DNA"/>
</dbReference>
<keyword evidence="5 6" id="KW-1015">Disulfide bond</keyword>
<comment type="subcellular location">
    <subcellularLocation>
        <location evidence="1 6">Secreted</location>
        <location evidence="1 6">Cell wall</location>
    </subcellularLocation>
</comment>
<dbReference type="AlphaFoldDB" id="A0A9P5XCP3"/>
<name>A0A9P5XCP3_9AGAR</name>
<dbReference type="CDD" id="cd23507">
    <property type="entry name" value="hydrophobin_I"/>
    <property type="match status" value="1"/>
</dbReference>
<proteinExistence type="inferred from homology"/>
<dbReference type="Proteomes" id="UP000807342">
    <property type="component" value="Unassembled WGS sequence"/>
</dbReference>
<protein>
    <recommendedName>
        <fullName evidence="6">Hydrophobin</fullName>
    </recommendedName>
</protein>
<keyword evidence="6" id="KW-0732">Signal</keyword>
<feature type="signal peptide" evidence="6">
    <location>
        <begin position="1"/>
        <end position="18"/>
    </location>
</feature>
<evidence type="ECO:0000313" key="7">
    <source>
        <dbReference type="EMBL" id="KAF9448275.1"/>
    </source>
</evidence>
<evidence type="ECO:0000313" key="8">
    <source>
        <dbReference type="Proteomes" id="UP000807342"/>
    </source>
</evidence>
<evidence type="ECO:0000256" key="3">
    <source>
        <dbReference type="ARBA" id="ARBA00022512"/>
    </source>
</evidence>
<evidence type="ECO:0000256" key="6">
    <source>
        <dbReference type="RuleBase" id="RU365009"/>
    </source>
</evidence>
<dbReference type="GO" id="GO:0009277">
    <property type="term" value="C:fungal-type cell wall"/>
    <property type="evidence" value="ECO:0007669"/>
    <property type="project" value="InterPro"/>
</dbReference>
<comment type="similarity">
    <text evidence="2 6">Belongs to the fungal hydrophobin family.</text>
</comment>
<evidence type="ECO:0000256" key="4">
    <source>
        <dbReference type="ARBA" id="ARBA00022525"/>
    </source>
</evidence>
<reference evidence="7" key="1">
    <citation type="submission" date="2020-11" db="EMBL/GenBank/DDBJ databases">
        <authorList>
            <consortium name="DOE Joint Genome Institute"/>
            <person name="Ahrendt S."/>
            <person name="Riley R."/>
            <person name="Andreopoulos W."/>
            <person name="Labutti K."/>
            <person name="Pangilinan J."/>
            <person name="Ruiz-Duenas F.J."/>
            <person name="Barrasa J.M."/>
            <person name="Sanchez-Garcia M."/>
            <person name="Camarero S."/>
            <person name="Miyauchi S."/>
            <person name="Serrano A."/>
            <person name="Linde D."/>
            <person name="Babiker R."/>
            <person name="Drula E."/>
            <person name="Ayuso-Fernandez I."/>
            <person name="Pacheco R."/>
            <person name="Padilla G."/>
            <person name="Ferreira P."/>
            <person name="Barriuso J."/>
            <person name="Kellner H."/>
            <person name="Castanera R."/>
            <person name="Alfaro M."/>
            <person name="Ramirez L."/>
            <person name="Pisabarro A.G."/>
            <person name="Kuo A."/>
            <person name="Tritt A."/>
            <person name="Lipzen A."/>
            <person name="He G."/>
            <person name="Yan M."/>
            <person name="Ng V."/>
            <person name="Cullen D."/>
            <person name="Martin F."/>
            <person name="Rosso M.-N."/>
            <person name="Henrissat B."/>
            <person name="Hibbett D."/>
            <person name="Martinez A.T."/>
            <person name="Grigoriev I.V."/>
        </authorList>
    </citation>
    <scope>NUCLEOTIDE SEQUENCE</scope>
    <source>
        <strain evidence="7">MF-IS2</strain>
    </source>
</reference>
<feature type="chain" id="PRO_5040539564" description="Hydrophobin" evidence="6">
    <location>
        <begin position="19"/>
        <end position="100"/>
    </location>
</feature>
<comment type="caution">
    <text evidence="7">The sequence shown here is derived from an EMBL/GenBank/DDBJ whole genome shotgun (WGS) entry which is preliminary data.</text>
</comment>
<evidence type="ECO:0000256" key="5">
    <source>
        <dbReference type="ARBA" id="ARBA00023157"/>
    </source>
</evidence>
<keyword evidence="8" id="KW-1185">Reference proteome</keyword>
<dbReference type="InterPro" id="IPR001338">
    <property type="entry name" value="Class_I_Hydrophobin"/>
</dbReference>
<evidence type="ECO:0000256" key="2">
    <source>
        <dbReference type="ARBA" id="ARBA00010446"/>
    </source>
</evidence>
<evidence type="ECO:0000256" key="1">
    <source>
        <dbReference type="ARBA" id="ARBA00004191"/>
    </source>
</evidence>
<dbReference type="Pfam" id="PF01185">
    <property type="entry name" value="Hydrophobin"/>
    <property type="match status" value="1"/>
</dbReference>